<organism evidence="1 2">
    <name type="scientific">Paenirhodobacter populi</name>
    <dbReference type="NCBI Taxonomy" id="2306993"/>
    <lineage>
        <taxon>Bacteria</taxon>
        <taxon>Pseudomonadati</taxon>
        <taxon>Pseudomonadota</taxon>
        <taxon>Alphaproteobacteria</taxon>
        <taxon>Rhodobacterales</taxon>
        <taxon>Rhodobacter group</taxon>
        <taxon>Paenirhodobacter</taxon>
    </lineage>
</organism>
<reference evidence="1 2" key="2">
    <citation type="submission" date="2019-01" db="EMBL/GenBank/DDBJ databases">
        <authorList>
            <person name="Li Y."/>
        </authorList>
    </citation>
    <scope>NUCLEOTIDE SEQUENCE [LARGE SCALE GENOMIC DNA]</scope>
    <source>
        <strain evidence="1 2">D19-10-3-21</strain>
    </source>
</reference>
<evidence type="ECO:0000313" key="1">
    <source>
        <dbReference type="EMBL" id="RWR27729.1"/>
    </source>
</evidence>
<evidence type="ECO:0000313" key="2">
    <source>
        <dbReference type="Proteomes" id="UP000285295"/>
    </source>
</evidence>
<gene>
    <name evidence="1" type="ORF">D2T31_15970</name>
</gene>
<dbReference type="Pfam" id="PF10134">
    <property type="entry name" value="RPA"/>
    <property type="match status" value="1"/>
</dbReference>
<reference evidence="1 2" key="1">
    <citation type="submission" date="2019-01" db="EMBL/GenBank/DDBJ databases">
        <title>Sinorhodobacter populi sp. nov. isolated from the symptomatic bark tissue of Populus euramericana canker.</title>
        <authorList>
            <person name="Xu G."/>
        </authorList>
    </citation>
    <scope>NUCLEOTIDE SEQUENCE [LARGE SCALE GENOMIC DNA]</scope>
    <source>
        <strain evidence="1 2">D19-10-3-21</strain>
    </source>
</reference>
<comment type="caution">
    <text evidence="1">The sequence shown here is derived from an EMBL/GenBank/DDBJ whole genome shotgun (WGS) entry which is preliminary data.</text>
</comment>
<dbReference type="EMBL" id="SAUX01000019">
    <property type="protein sequence ID" value="RWR27729.1"/>
    <property type="molecule type" value="Genomic_DNA"/>
</dbReference>
<dbReference type="AlphaFoldDB" id="A0A443K4N0"/>
<dbReference type="RefSeq" id="WP_128238123.1">
    <property type="nucleotide sequence ID" value="NZ_SAUX01000019.1"/>
</dbReference>
<proteinExistence type="predicted"/>
<accession>A0A443K4N0</accession>
<dbReference type="InterPro" id="IPR018777">
    <property type="entry name" value="Replication_initiator_prot_A"/>
</dbReference>
<dbReference type="Proteomes" id="UP000285295">
    <property type="component" value="Unassembled WGS sequence"/>
</dbReference>
<dbReference type="OrthoDB" id="581589at2"/>
<protein>
    <submittedName>
        <fullName evidence="1">Plasmid replication initiator RepA</fullName>
    </submittedName>
</protein>
<sequence length="342" mass="38346">MTGTLAASGGGRLPAAKQGFFLCDIFDAIPKDDIATMEHPIFSLSTRPDRRILRYEHNGAGIEVTPSVKGLATIHDKDILIYCISQLMAALNAGRAVTRRLVLKAHDLLVATNRETSGDAYRRLVEAFERLAGTRIKTNIVTGDIEVTSGFGLIESWEIERKTRGGRMVSVAVTLSEWLFRAVLSKSVLTLSRDYFRLRKPLERRIYELARKHCGRQESWRISVDVLLKKSGSSSPRRVFRAMLREMIAAQSLPDYDMTEEPGDLIRFTLRDRVIEGQGIAEGPGPLAPETFAQAREIFPGADVYALEAEWKAWWAATGRPRLRARDAAFLGFVRTRRAREA</sequence>
<name>A0A443K4N0_9RHOB</name>